<keyword evidence="9" id="KW-1185">Reference proteome</keyword>
<comment type="caution">
    <text evidence="8">The sequence shown here is derived from an EMBL/GenBank/DDBJ whole genome shotgun (WGS) entry which is preliminary data.</text>
</comment>
<dbReference type="Pfam" id="PF04321">
    <property type="entry name" value="RmlD_sub_bind"/>
    <property type="match status" value="1"/>
</dbReference>
<evidence type="ECO:0000313" key="9">
    <source>
        <dbReference type="Proteomes" id="UP000317894"/>
    </source>
</evidence>
<evidence type="ECO:0000256" key="4">
    <source>
        <dbReference type="ARBA" id="ARBA00017099"/>
    </source>
</evidence>
<organism evidence="8 9">
    <name type="scientific">Glacieibacterium frigidum</name>
    <dbReference type="NCBI Taxonomy" id="2593303"/>
    <lineage>
        <taxon>Bacteria</taxon>
        <taxon>Pseudomonadati</taxon>
        <taxon>Pseudomonadota</taxon>
        <taxon>Alphaproteobacteria</taxon>
        <taxon>Sphingomonadales</taxon>
        <taxon>Sphingosinicellaceae</taxon>
        <taxon>Glacieibacterium</taxon>
    </lineage>
</organism>
<dbReference type="OrthoDB" id="9803892at2"/>
<evidence type="ECO:0000256" key="2">
    <source>
        <dbReference type="ARBA" id="ARBA00010944"/>
    </source>
</evidence>
<keyword evidence="6" id="KW-0560">Oxidoreductase</keyword>
<dbReference type="EMBL" id="VJWA01000002">
    <property type="protein sequence ID" value="TRW15095.1"/>
    <property type="molecule type" value="Genomic_DNA"/>
</dbReference>
<dbReference type="UniPathway" id="UPA00124"/>
<evidence type="ECO:0000259" key="7">
    <source>
        <dbReference type="Pfam" id="PF04321"/>
    </source>
</evidence>
<evidence type="ECO:0000256" key="1">
    <source>
        <dbReference type="ARBA" id="ARBA00004781"/>
    </source>
</evidence>
<sequence>MEVWGGLECTIGRIGDVYSDQASFSCHGDRIEDLAAFAATGIRAIRYPVLWEDCAADAHALDRAARQLEELRRLDVRPIVGLIHHGSGPPHTSLLDADFATGLAEHARIVAERFPWVRDWTPVNEPLTTARFSCLYGLWYPHAATEEACWAALLNQIDAVRLSMRAIRRVNPAARLVQTDDIGETQSTPELADQCDFENHRRWLSWDLLDGRVVPGHPLWQRIASHGLEDRLRAIAADPCPADVIGINHYLCSNRFLTHRFDLHPGVAPAGDGADCVNTEAVRTVPTMISVEALLRDAWERYERPVAITECHNASTRDEQLRWFAQVWDGARAAKLSGVPVEAVTAWALLGAVDWNSLLTRPEGHYEVGVFDLRSTPPRATAMAGLLAALAADGPRPHADLLRAPGWWQRPDRFLDGYDGDAAAAVGGRPILITGGTGTLARALSAACARRGLAHVLTDRETLALTDPWSIARALASHTPWAVINCAGIVDIDLAEREPALCDAVNAKGAQTLAVACAARGISLVQISSDQVFGGRSAPYVEGDATRPLNAYGRSKADAERQVIEAHRDALVIRTSAFFSPDDPHNFAVNAVDALANFGIFAAAADQIVSPTYVPDLVDALLDLLIDDEGGVWHLANQGGMSWADFARALADASGLDRRRVGVVSDDGGAPRPRDVRLASARGQLMPTLESAIARFAQAYRPAAARYAVAAE</sequence>
<dbReference type="EC" id="1.1.1.133" evidence="3 6"/>
<dbReference type="Gene3D" id="3.40.50.720">
    <property type="entry name" value="NAD(P)-binding Rossmann-like Domain"/>
    <property type="match status" value="1"/>
</dbReference>
<comment type="cofactor">
    <cofactor evidence="6">
        <name>Mg(2+)</name>
        <dbReference type="ChEBI" id="CHEBI:18420"/>
    </cofactor>
    <text evidence="6">Binds 1 Mg(2+) ion per monomer.</text>
</comment>
<protein>
    <recommendedName>
        <fullName evidence="4 6">dTDP-4-dehydrorhamnose reductase</fullName>
        <ecNumber evidence="3 6">1.1.1.133</ecNumber>
    </recommendedName>
</protein>
<dbReference type="Proteomes" id="UP000317894">
    <property type="component" value="Unassembled WGS sequence"/>
</dbReference>
<dbReference type="CDD" id="cd05254">
    <property type="entry name" value="dTDP_HR_like_SDR_e"/>
    <property type="match status" value="1"/>
</dbReference>
<feature type="domain" description="RmlD-like substrate binding" evidence="7">
    <location>
        <begin position="431"/>
        <end position="681"/>
    </location>
</feature>
<dbReference type="InterPro" id="IPR029903">
    <property type="entry name" value="RmlD-like-bd"/>
</dbReference>
<proteinExistence type="inferred from homology"/>
<dbReference type="PANTHER" id="PTHR10491">
    <property type="entry name" value="DTDP-4-DEHYDRORHAMNOSE REDUCTASE"/>
    <property type="match status" value="1"/>
</dbReference>
<dbReference type="SUPFAM" id="SSF51735">
    <property type="entry name" value="NAD(P)-binding Rossmann-fold domains"/>
    <property type="match status" value="1"/>
</dbReference>
<dbReference type="AlphaFoldDB" id="A0A552UA51"/>
<dbReference type="SUPFAM" id="SSF51445">
    <property type="entry name" value="(Trans)glycosidases"/>
    <property type="match status" value="1"/>
</dbReference>
<accession>A0A552UA51</accession>
<evidence type="ECO:0000256" key="5">
    <source>
        <dbReference type="ARBA" id="ARBA00048200"/>
    </source>
</evidence>
<name>A0A552UA51_9SPHN</name>
<gene>
    <name evidence="8" type="ORF">FMM06_15730</name>
</gene>
<dbReference type="RefSeq" id="WP_144335264.1">
    <property type="nucleotide sequence ID" value="NZ_VJWA01000002.1"/>
</dbReference>
<dbReference type="InterPro" id="IPR036291">
    <property type="entry name" value="NAD(P)-bd_dom_sf"/>
</dbReference>
<reference evidence="8 9" key="1">
    <citation type="submission" date="2019-07" db="EMBL/GenBank/DDBJ databases">
        <title>Novel species isolated from glacier.</title>
        <authorList>
            <person name="Liu Q."/>
            <person name="Xin Y.-H."/>
        </authorList>
    </citation>
    <scope>NUCLEOTIDE SEQUENCE [LARGE SCALE GENOMIC DNA]</scope>
    <source>
        <strain evidence="8 9">LB1R16</strain>
    </source>
</reference>
<comment type="similarity">
    <text evidence="2 6">Belongs to the dTDP-4-dehydrorhamnose reductase family.</text>
</comment>
<dbReference type="Gene3D" id="3.20.20.80">
    <property type="entry name" value="Glycosidases"/>
    <property type="match status" value="1"/>
</dbReference>
<comment type="pathway">
    <text evidence="1 6">Carbohydrate biosynthesis; dTDP-L-rhamnose biosynthesis.</text>
</comment>
<comment type="function">
    <text evidence="6">Catalyzes the reduction of dTDP-6-deoxy-L-lyxo-4-hexulose to yield dTDP-L-rhamnose.</text>
</comment>
<comment type="catalytic activity">
    <reaction evidence="5 6">
        <text>dTDP-beta-L-rhamnose + NADP(+) = dTDP-4-dehydro-beta-L-rhamnose + NADPH + H(+)</text>
        <dbReference type="Rhea" id="RHEA:21796"/>
        <dbReference type="ChEBI" id="CHEBI:15378"/>
        <dbReference type="ChEBI" id="CHEBI:57510"/>
        <dbReference type="ChEBI" id="CHEBI:57783"/>
        <dbReference type="ChEBI" id="CHEBI:58349"/>
        <dbReference type="ChEBI" id="CHEBI:62830"/>
        <dbReference type="EC" id="1.1.1.133"/>
    </reaction>
</comment>
<dbReference type="GO" id="GO:0019305">
    <property type="term" value="P:dTDP-rhamnose biosynthetic process"/>
    <property type="evidence" value="ECO:0007669"/>
    <property type="project" value="UniProtKB-UniPathway"/>
</dbReference>
<dbReference type="PANTHER" id="PTHR10491:SF4">
    <property type="entry name" value="METHIONINE ADENOSYLTRANSFERASE 2 SUBUNIT BETA"/>
    <property type="match status" value="1"/>
</dbReference>
<dbReference type="InterPro" id="IPR017853">
    <property type="entry name" value="GH"/>
</dbReference>
<keyword evidence="6" id="KW-0521">NADP</keyword>
<evidence type="ECO:0000313" key="8">
    <source>
        <dbReference type="EMBL" id="TRW15095.1"/>
    </source>
</evidence>
<dbReference type="GO" id="GO:0008831">
    <property type="term" value="F:dTDP-4-dehydrorhamnose reductase activity"/>
    <property type="evidence" value="ECO:0007669"/>
    <property type="project" value="UniProtKB-EC"/>
</dbReference>
<dbReference type="InterPro" id="IPR005913">
    <property type="entry name" value="dTDP_dehydrorham_reduct"/>
</dbReference>
<evidence type="ECO:0000256" key="6">
    <source>
        <dbReference type="RuleBase" id="RU364082"/>
    </source>
</evidence>
<evidence type="ECO:0000256" key="3">
    <source>
        <dbReference type="ARBA" id="ARBA00012929"/>
    </source>
</evidence>